<dbReference type="InParanoid" id="A0A369K428"/>
<dbReference type="AlphaFoldDB" id="A0A369K428"/>
<feature type="transmembrane region" description="Helical" evidence="1">
    <location>
        <begin position="80"/>
        <end position="101"/>
    </location>
</feature>
<evidence type="ECO:0000313" key="2">
    <source>
        <dbReference type="EMBL" id="RDB29389.1"/>
    </source>
</evidence>
<evidence type="ECO:0000256" key="1">
    <source>
        <dbReference type="SAM" id="Phobius"/>
    </source>
</evidence>
<keyword evidence="1" id="KW-0812">Transmembrane</keyword>
<name>A0A369K428_HYPMA</name>
<dbReference type="Proteomes" id="UP000076154">
    <property type="component" value="Unassembled WGS sequence"/>
</dbReference>
<feature type="transmembrane region" description="Helical" evidence="1">
    <location>
        <begin position="47"/>
        <end position="68"/>
    </location>
</feature>
<keyword evidence="1" id="KW-0472">Membrane</keyword>
<keyword evidence="3" id="KW-1185">Reference proteome</keyword>
<comment type="caution">
    <text evidence="2">The sequence shown here is derived from an EMBL/GenBank/DDBJ whole genome shotgun (WGS) entry which is preliminary data.</text>
</comment>
<accession>A0A369K428</accession>
<feature type="transmembrane region" description="Helical" evidence="1">
    <location>
        <begin position="113"/>
        <end position="133"/>
    </location>
</feature>
<dbReference type="EMBL" id="LUEZ02000010">
    <property type="protein sequence ID" value="RDB29389.1"/>
    <property type="molecule type" value="Genomic_DNA"/>
</dbReference>
<dbReference type="OrthoDB" id="3351993at2759"/>
<reference evidence="2" key="1">
    <citation type="submission" date="2018-04" db="EMBL/GenBank/DDBJ databases">
        <title>Whole genome sequencing of Hypsizygus marmoreus.</title>
        <authorList>
            <person name="Choi I.-G."/>
            <person name="Min B."/>
            <person name="Kim J.-G."/>
            <person name="Kim S."/>
            <person name="Oh Y.-L."/>
            <person name="Kong W.-S."/>
            <person name="Park H."/>
            <person name="Jeong J."/>
            <person name="Song E.-S."/>
        </authorList>
    </citation>
    <scope>NUCLEOTIDE SEQUENCE [LARGE SCALE GENOMIC DNA]</scope>
    <source>
        <strain evidence="2">51987-8</strain>
    </source>
</reference>
<protein>
    <submittedName>
        <fullName evidence="2">Uncharacterized protein</fullName>
    </submittedName>
</protein>
<feature type="transmembrane region" description="Helical" evidence="1">
    <location>
        <begin position="216"/>
        <end position="239"/>
    </location>
</feature>
<organism evidence="2 3">
    <name type="scientific">Hypsizygus marmoreus</name>
    <name type="common">White beech mushroom</name>
    <name type="synonym">Agaricus marmoreus</name>
    <dbReference type="NCBI Taxonomy" id="39966"/>
    <lineage>
        <taxon>Eukaryota</taxon>
        <taxon>Fungi</taxon>
        <taxon>Dikarya</taxon>
        <taxon>Basidiomycota</taxon>
        <taxon>Agaricomycotina</taxon>
        <taxon>Agaricomycetes</taxon>
        <taxon>Agaricomycetidae</taxon>
        <taxon>Agaricales</taxon>
        <taxon>Tricholomatineae</taxon>
        <taxon>Lyophyllaceae</taxon>
        <taxon>Hypsizygus</taxon>
    </lineage>
</organism>
<proteinExistence type="predicted"/>
<gene>
    <name evidence="2" type="ORF">Hypma_015006</name>
</gene>
<keyword evidence="1" id="KW-1133">Transmembrane helix</keyword>
<sequence length="466" mass="52280">MLTLSMPSQAPSTIPPALPCLALERQWLQMKSPPQCFSPANPDITGIGVRTTLYVQSVLTVLISVVAHPVRKRSPDSVAAIWRVQFYTLIAFYIAGIVQRATDNLSQFHETAAYHLGTLLLYSAFIGMLIEVLDKDAQRIRIFFIRNPRAHWAPKPNHPTLHSAITQLILYTCASLNPVIGHLIARDSTCDGHVTWVFLFGLRATSIGPLTNGRDFVFIFIYAPVMFTYFLSIICVLVTDGFLPRWRYEMSTFIRWSIFPYLVFWVEEVVAIERSLKANPGLDQSAENAWQFGQIVPLVLLIPCIQTLIEQVRAKSSDDNRPGPGGGWAEAAPLTLQIHDNNHEGYLTQDTSELCPEAVLQVSIPTGSLWPPEPPPPGDTFHRLRACSEQSRHILEANSVKLISFPVSPFFIPVDPKRHRLEIDRPKPKATIGPSPIVHARVPAMLRCKFRMTLVYRPPTFATVPH</sequence>
<evidence type="ECO:0000313" key="3">
    <source>
        <dbReference type="Proteomes" id="UP000076154"/>
    </source>
</evidence>